<organism evidence="1">
    <name type="scientific">Intestinibacter bartlettii</name>
    <dbReference type="NCBI Taxonomy" id="261299"/>
    <lineage>
        <taxon>Bacteria</taxon>
        <taxon>Bacillati</taxon>
        <taxon>Bacillota</taxon>
        <taxon>Clostridia</taxon>
        <taxon>Peptostreptococcales</taxon>
        <taxon>Peptostreptococcaceae</taxon>
        <taxon>Intestinibacter</taxon>
    </lineage>
</organism>
<proteinExistence type="predicted"/>
<gene>
    <name evidence="1" type="ORF">IBLFYP30_02725</name>
</gene>
<dbReference type="InterPro" id="IPR024210">
    <property type="entry name" value="DUF3785"/>
</dbReference>
<evidence type="ECO:0008006" key="2">
    <source>
        <dbReference type="Google" id="ProtNLM"/>
    </source>
</evidence>
<dbReference type="Pfam" id="PF12653">
    <property type="entry name" value="DUF3785"/>
    <property type="match status" value="1"/>
</dbReference>
<accession>A0A6N3EYT9</accession>
<evidence type="ECO:0000313" key="1">
    <source>
        <dbReference type="EMBL" id="VYU44926.1"/>
    </source>
</evidence>
<name>A0A6N3EYT9_9FIRM</name>
<protein>
    <recommendedName>
        <fullName evidence="2">DUF3785 domain-containing protein</fullName>
    </recommendedName>
</protein>
<dbReference type="EMBL" id="CACRUE010000039">
    <property type="protein sequence ID" value="VYU44926.1"/>
    <property type="molecule type" value="Genomic_DNA"/>
</dbReference>
<reference evidence="1" key="1">
    <citation type="submission" date="2019-11" db="EMBL/GenBank/DDBJ databases">
        <authorList>
            <person name="Feng L."/>
        </authorList>
    </citation>
    <scope>NUCLEOTIDE SEQUENCE</scope>
    <source>
        <strain evidence="1">IbartlettiiLFYP30</strain>
    </source>
</reference>
<dbReference type="AlphaFoldDB" id="A0A6N3EYT9"/>
<dbReference type="RefSeq" id="WP_024037968.1">
    <property type="nucleotide sequence ID" value="NZ_CACRUE010000039.1"/>
</dbReference>
<sequence>MLKFVYDEKEYVLEKDKNVCFLNDEEKPVEGISLDDILNMINNLEEIDFDTQYYKEACVECLDGVKEKQKFFAFLEYHFYIYTKDQKFIISDIQKEYEGQSFNKLLRANKVDDSYIVSLIICKNCGDTLIQIENCVV</sequence>